<proteinExistence type="predicted"/>
<evidence type="ECO:0000313" key="2">
    <source>
        <dbReference type="Proteomes" id="UP000717996"/>
    </source>
</evidence>
<dbReference type="AlphaFoldDB" id="A0A9P6XQF0"/>
<gene>
    <name evidence="1" type="ORF">G6F51_013995</name>
</gene>
<organism evidence="1 2">
    <name type="scientific">Rhizopus oryzae</name>
    <name type="common">Mucormycosis agent</name>
    <name type="synonym">Rhizopus arrhizus var. delemar</name>
    <dbReference type="NCBI Taxonomy" id="64495"/>
    <lineage>
        <taxon>Eukaryota</taxon>
        <taxon>Fungi</taxon>
        <taxon>Fungi incertae sedis</taxon>
        <taxon>Mucoromycota</taxon>
        <taxon>Mucoromycotina</taxon>
        <taxon>Mucoromycetes</taxon>
        <taxon>Mucorales</taxon>
        <taxon>Mucorineae</taxon>
        <taxon>Rhizopodaceae</taxon>
        <taxon>Rhizopus</taxon>
    </lineage>
</organism>
<accession>A0A9P6XQF0</accession>
<dbReference type="Proteomes" id="UP000717996">
    <property type="component" value="Unassembled WGS sequence"/>
</dbReference>
<sequence>MPSGNDAVSSRPFNVPPLPFCGVENVPTVCTGAVMPGGDVALQVLVEYRRGHVGLLAEVLLVGQVQCGGTPGVQQRITATAAGAAIVGIHAELQAGAHLVHARACHLLGSGEAQRLLVREHEHQVQARQPILVGPPCGERLDVAARWLRAVPVA</sequence>
<comment type="caution">
    <text evidence="1">The sequence shown here is derived from an EMBL/GenBank/DDBJ whole genome shotgun (WGS) entry which is preliminary data.</text>
</comment>
<reference evidence="1" key="1">
    <citation type="journal article" date="2020" name="Microb. Genom.">
        <title>Genetic diversity of clinical and environmental Mucorales isolates obtained from an investigation of mucormycosis cases among solid organ transplant recipients.</title>
        <authorList>
            <person name="Nguyen M.H."/>
            <person name="Kaul D."/>
            <person name="Muto C."/>
            <person name="Cheng S.J."/>
            <person name="Richter R.A."/>
            <person name="Bruno V.M."/>
            <person name="Liu G."/>
            <person name="Beyhan S."/>
            <person name="Sundermann A.J."/>
            <person name="Mounaud S."/>
            <person name="Pasculle A.W."/>
            <person name="Nierman W.C."/>
            <person name="Driscoll E."/>
            <person name="Cumbie R."/>
            <person name="Clancy C.J."/>
            <person name="Dupont C.L."/>
        </authorList>
    </citation>
    <scope>NUCLEOTIDE SEQUENCE</scope>
    <source>
        <strain evidence="1">GL16</strain>
    </source>
</reference>
<name>A0A9P6XQF0_RHIOR</name>
<protein>
    <submittedName>
        <fullName evidence="1">Uncharacterized protein</fullName>
    </submittedName>
</protein>
<evidence type="ECO:0000313" key="1">
    <source>
        <dbReference type="EMBL" id="KAG1529933.1"/>
    </source>
</evidence>
<dbReference type="EMBL" id="JAANIT010007284">
    <property type="protein sequence ID" value="KAG1529933.1"/>
    <property type="molecule type" value="Genomic_DNA"/>
</dbReference>